<dbReference type="AlphaFoldDB" id="A0A1Y2D9J7"/>
<evidence type="ECO:0000256" key="1">
    <source>
        <dbReference type="ARBA" id="ARBA00006484"/>
    </source>
</evidence>
<dbReference type="PRINTS" id="PR00080">
    <property type="entry name" value="SDRFAMILY"/>
</dbReference>
<dbReference type="RefSeq" id="XP_040709885.1">
    <property type="nucleotide sequence ID" value="XM_040861495.1"/>
</dbReference>
<reference evidence="4 5" key="1">
    <citation type="submission" date="2016-07" db="EMBL/GenBank/DDBJ databases">
        <title>Pervasive Adenine N6-methylation of Active Genes in Fungi.</title>
        <authorList>
            <consortium name="DOE Joint Genome Institute"/>
            <person name="Mondo S.J."/>
            <person name="Dannebaum R.O."/>
            <person name="Kuo R.C."/>
            <person name="Labutti K."/>
            <person name="Haridas S."/>
            <person name="Kuo A."/>
            <person name="Salamov A."/>
            <person name="Ahrendt S.R."/>
            <person name="Lipzen A."/>
            <person name="Sullivan W."/>
            <person name="Andreopoulos W.B."/>
            <person name="Clum A."/>
            <person name="Lindquist E."/>
            <person name="Daum C."/>
            <person name="Ramamoorthy G.K."/>
            <person name="Gryganskyi A."/>
            <person name="Culley D."/>
            <person name="Magnuson J.K."/>
            <person name="James T.Y."/>
            <person name="O'Malley M.A."/>
            <person name="Stajich J.E."/>
            <person name="Spatafora J.W."/>
            <person name="Visel A."/>
            <person name="Grigoriev I.V."/>
        </authorList>
    </citation>
    <scope>NUCLEOTIDE SEQUENCE [LARGE SCALE GENOMIC DNA]</scope>
    <source>
        <strain evidence="4 5">CBS 129021</strain>
    </source>
</reference>
<dbReference type="STRING" id="1141098.A0A1Y2D9J7"/>
<dbReference type="GO" id="GO:0016614">
    <property type="term" value="F:oxidoreductase activity, acting on CH-OH group of donors"/>
    <property type="evidence" value="ECO:0007669"/>
    <property type="project" value="UniProtKB-ARBA"/>
</dbReference>
<dbReference type="EMBL" id="MCFJ01000025">
    <property type="protein sequence ID" value="ORY55933.1"/>
    <property type="molecule type" value="Genomic_DNA"/>
</dbReference>
<protein>
    <submittedName>
        <fullName evidence="4">Uncharacterized protein</fullName>
    </submittedName>
</protein>
<evidence type="ECO:0000256" key="3">
    <source>
        <dbReference type="ARBA" id="ARBA00023002"/>
    </source>
</evidence>
<dbReference type="Pfam" id="PF13561">
    <property type="entry name" value="adh_short_C2"/>
    <property type="match status" value="1"/>
</dbReference>
<dbReference type="InterPro" id="IPR002347">
    <property type="entry name" value="SDR_fam"/>
</dbReference>
<dbReference type="Proteomes" id="UP000193689">
    <property type="component" value="Unassembled WGS sequence"/>
</dbReference>
<dbReference type="OrthoDB" id="47007at2759"/>
<comment type="caution">
    <text evidence="4">The sequence shown here is derived from an EMBL/GenBank/DDBJ whole genome shotgun (WGS) entry which is preliminary data.</text>
</comment>
<keyword evidence="5" id="KW-1185">Reference proteome</keyword>
<dbReference type="SUPFAM" id="SSF51735">
    <property type="entry name" value="NAD(P)-binding Rossmann-fold domains"/>
    <property type="match status" value="1"/>
</dbReference>
<accession>A0A1Y2D9J7</accession>
<dbReference type="GeneID" id="63777707"/>
<dbReference type="PANTHER" id="PTHR48107">
    <property type="entry name" value="NADPH-DEPENDENT ALDEHYDE REDUCTASE-LIKE PROTEIN, CHLOROPLASTIC-RELATED"/>
    <property type="match status" value="1"/>
</dbReference>
<dbReference type="InterPro" id="IPR036291">
    <property type="entry name" value="NAD(P)-bd_dom_sf"/>
</dbReference>
<dbReference type="InParanoid" id="A0A1Y2D9J7"/>
<evidence type="ECO:0000313" key="4">
    <source>
        <dbReference type="EMBL" id="ORY55933.1"/>
    </source>
</evidence>
<evidence type="ECO:0000313" key="5">
    <source>
        <dbReference type="Proteomes" id="UP000193689"/>
    </source>
</evidence>
<dbReference type="Gene3D" id="3.40.50.720">
    <property type="entry name" value="NAD(P)-binding Rossmann-like Domain"/>
    <property type="match status" value="1"/>
</dbReference>
<dbReference type="PANTHER" id="PTHR48107:SF7">
    <property type="entry name" value="RE15974P"/>
    <property type="match status" value="1"/>
</dbReference>
<evidence type="ECO:0000256" key="2">
    <source>
        <dbReference type="ARBA" id="ARBA00022857"/>
    </source>
</evidence>
<keyword evidence="2" id="KW-0521">NADP</keyword>
<organism evidence="4 5">
    <name type="scientific">Pseudomassariella vexata</name>
    <dbReference type="NCBI Taxonomy" id="1141098"/>
    <lineage>
        <taxon>Eukaryota</taxon>
        <taxon>Fungi</taxon>
        <taxon>Dikarya</taxon>
        <taxon>Ascomycota</taxon>
        <taxon>Pezizomycotina</taxon>
        <taxon>Sordariomycetes</taxon>
        <taxon>Xylariomycetidae</taxon>
        <taxon>Amphisphaeriales</taxon>
        <taxon>Pseudomassariaceae</taxon>
        <taxon>Pseudomassariella</taxon>
    </lineage>
</organism>
<proteinExistence type="inferred from homology"/>
<name>A0A1Y2D9J7_9PEZI</name>
<dbReference type="FunFam" id="3.40.50.720:FF:000084">
    <property type="entry name" value="Short-chain dehydrogenase reductase"/>
    <property type="match status" value="1"/>
</dbReference>
<dbReference type="PRINTS" id="PR00081">
    <property type="entry name" value="GDHRDH"/>
</dbReference>
<comment type="similarity">
    <text evidence="1">Belongs to the short-chain dehydrogenases/reductases (SDR) family.</text>
</comment>
<gene>
    <name evidence="4" type="ORF">BCR38DRAFT_451902</name>
</gene>
<sequence length="247" mass="25549">MSLQDKVVLITGGSKGIGRAIALRVASAGAKIVINYSRDRSAADSLASEIGSTDRVLAVQADVSKIPEIEKLVDAAVAKFGKIDVLVPNAGTMPLQPLAAITEDLFDRTYALNVKGPLFLAQKCIPHMLKGGRIIFISTGIARSSALPGVYMLYASTKGDVEQMTRGLAKEMGAKGITVNCVAPGPTATDLFMEGKSEAMIKGIEAQSPFGRLADPGDIAGVVAFVAGEEAGWVSGQVIGANGAAFV</sequence>
<keyword evidence="3" id="KW-0560">Oxidoreductase</keyword>